<dbReference type="SUPFAM" id="SSF101874">
    <property type="entry name" value="YceI-like"/>
    <property type="match status" value="1"/>
</dbReference>
<sequence length="247" mass="26425">MSADSTSLPPIRRGPAARAARLLLAWLTLVPALAGAAQARYELDPVHTRVLFAISHAGFSQALGTLSGSTGTLEFDPDDWSQARLDVNVPLQRLDLGDDGWNRAALARNLLDAQRWPEARFVSTRVESLAPDRFIVHGELTLRGVTREVPLQVTFNALKRHPLPPFRRTAGFSATATLSRQAFGMDAWPSVIGDQVELRIEAEALRSTRAGDGKATTDDDGIAPAPGADADTPPPASDDPADSPAPP</sequence>
<comment type="caution">
    <text evidence="3">The sequence shown here is derived from an EMBL/GenBank/DDBJ whole genome shotgun (WGS) entry which is preliminary data.</text>
</comment>
<evidence type="ECO:0000313" key="3">
    <source>
        <dbReference type="EMBL" id="KAF1694811.1"/>
    </source>
</evidence>
<dbReference type="SMART" id="SM00867">
    <property type="entry name" value="YceI"/>
    <property type="match status" value="1"/>
</dbReference>
<dbReference type="InterPro" id="IPR036761">
    <property type="entry name" value="TTHA0802/YceI-like_sf"/>
</dbReference>
<dbReference type="PANTHER" id="PTHR34406">
    <property type="entry name" value="PROTEIN YCEI"/>
    <property type="match status" value="1"/>
</dbReference>
<evidence type="ECO:0000313" key="4">
    <source>
        <dbReference type="Proteomes" id="UP000788419"/>
    </source>
</evidence>
<feature type="compositionally biased region" description="Low complexity" evidence="1">
    <location>
        <begin position="222"/>
        <end position="231"/>
    </location>
</feature>
<gene>
    <name evidence="3" type="ORF">CSC65_08975</name>
</gene>
<feature type="region of interest" description="Disordered" evidence="1">
    <location>
        <begin position="206"/>
        <end position="247"/>
    </location>
</feature>
<dbReference type="InterPro" id="IPR007372">
    <property type="entry name" value="Lipid/polyisoprenoid-bd_YceI"/>
</dbReference>
<evidence type="ECO:0000256" key="1">
    <source>
        <dbReference type="SAM" id="MobiDB-lite"/>
    </source>
</evidence>
<dbReference type="Gene3D" id="2.40.128.110">
    <property type="entry name" value="Lipid/polyisoprenoid-binding, YceI-like"/>
    <property type="match status" value="1"/>
</dbReference>
<name>A0ABQ6Z7G2_9GAMM</name>
<dbReference type="Pfam" id="PF04264">
    <property type="entry name" value="YceI"/>
    <property type="match status" value="1"/>
</dbReference>
<dbReference type="RefSeq" id="WP_162410239.1">
    <property type="nucleotide sequence ID" value="NZ_PDWN01000007.1"/>
</dbReference>
<evidence type="ECO:0000259" key="2">
    <source>
        <dbReference type="SMART" id="SM00867"/>
    </source>
</evidence>
<proteinExistence type="predicted"/>
<feature type="domain" description="Lipid/polyisoprenoid-binding YceI-like" evidence="2">
    <location>
        <begin position="40"/>
        <end position="205"/>
    </location>
</feature>
<dbReference type="EMBL" id="PDWN01000007">
    <property type="protein sequence ID" value="KAF1694811.1"/>
    <property type="molecule type" value="Genomic_DNA"/>
</dbReference>
<feature type="compositionally biased region" description="Basic and acidic residues" evidence="1">
    <location>
        <begin position="206"/>
        <end position="217"/>
    </location>
</feature>
<feature type="non-terminal residue" evidence="3">
    <location>
        <position position="247"/>
    </location>
</feature>
<keyword evidence="4" id="KW-1185">Reference proteome</keyword>
<dbReference type="Proteomes" id="UP000788419">
    <property type="component" value="Unassembled WGS sequence"/>
</dbReference>
<protein>
    <recommendedName>
        <fullName evidence="2">Lipid/polyisoprenoid-binding YceI-like domain-containing protein</fullName>
    </recommendedName>
</protein>
<dbReference type="PANTHER" id="PTHR34406:SF1">
    <property type="entry name" value="PROTEIN YCEI"/>
    <property type="match status" value="1"/>
</dbReference>
<reference evidence="3 4" key="1">
    <citation type="submission" date="2017-10" db="EMBL/GenBank/DDBJ databases">
        <title>Whole genome sequencing of members of genus Pseudoxanthomonas.</title>
        <authorList>
            <person name="Kumar S."/>
            <person name="Bansal K."/>
            <person name="Kaur A."/>
            <person name="Patil P."/>
            <person name="Sharma S."/>
            <person name="Patil P.B."/>
        </authorList>
    </citation>
    <scope>NUCLEOTIDE SEQUENCE [LARGE SCALE GENOMIC DNA]</scope>
    <source>
        <strain evidence="3 4">DSM 17801</strain>
    </source>
</reference>
<organism evidence="3 4">
    <name type="scientific">Pseudoxanthomonas daejeonensis</name>
    <dbReference type="NCBI Taxonomy" id="266062"/>
    <lineage>
        <taxon>Bacteria</taxon>
        <taxon>Pseudomonadati</taxon>
        <taxon>Pseudomonadota</taxon>
        <taxon>Gammaproteobacteria</taxon>
        <taxon>Lysobacterales</taxon>
        <taxon>Lysobacteraceae</taxon>
        <taxon>Pseudoxanthomonas</taxon>
    </lineage>
</organism>
<feature type="compositionally biased region" description="Pro residues" evidence="1">
    <location>
        <begin position="232"/>
        <end position="247"/>
    </location>
</feature>
<accession>A0ABQ6Z7G2</accession>